<organism evidence="1 2">
    <name type="scientific">Ulvibacter antarcticus</name>
    <dbReference type="NCBI Taxonomy" id="442714"/>
    <lineage>
        <taxon>Bacteria</taxon>
        <taxon>Pseudomonadati</taxon>
        <taxon>Bacteroidota</taxon>
        <taxon>Flavobacteriia</taxon>
        <taxon>Flavobacteriales</taxon>
        <taxon>Flavobacteriaceae</taxon>
        <taxon>Ulvibacter</taxon>
    </lineage>
</organism>
<dbReference type="GO" id="GO:0016301">
    <property type="term" value="F:kinase activity"/>
    <property type="evidence" value="ECO:0007669"/>
    <property type="project" value="UniProtKB-KW"/>
</dbReference>
<name>A0A3L9YWJ2_9FLAO</name>
<dbReference type="CDD" id="cd24079">
    <property type="entry name" value="ASKHA_NBD_PG1100-like"/>
    <property type="match status" value="1"/>
</dbReference>
<comment type="caution">
    <text evidence="1">The sequence shown here is derived from an EMBL/GenBank/DDBJ whole genome shotgun (WGS) entry which is preliminary data.</text>
</comment>
<dbReference type="Gene3D" id="3.30.420.40">
    <property type="match status" value="2"/>
</dbReference>
<dbReference type="RefSeq" id="WP_121907778.1">
    <property type="nucleotide sequence ID" value="NZ_REFC01000013.1"/>
</dbReference>
<evidence type="ECO:0000313" key="1">
    <source>
        <dbReference type="EMBL" id="RMA58842.1"/>
    </source>
</evidence>
<evidence type="ECO:0000313" key="2">
    <source>
        <dbReference type="Proteomes" id="UP000271339"/>
    </source>
</evidence>
<accession>A0A3L9YWJ2</accession>
<keyword evidence="1" id="KW-0808">Transferase</keyword>
<dbReference type="InterPro" id="IPR043129">
    <property type="entry name" value="ATPase_NBD"/>
</dbReference>
<keyword evidence="1" id="KW-0418">Kinase</keyword>
<gene>
    <name evidence="1" type="ORF">BXY75_2221</name>
</gene>
<dbReference type="OrthoDB" id="871343at2"/>
<protein>
    <submittedName>
        <fullName evidence="1">N-acetylglucosamine kinase-like BadF-type ATPase</fullName>
    </submittedName>
</protein>
<dbReference type="SUPFAM" id="SSF53067">
    <property type="entry name" value="Actin-like ATPase domain"/>
    <property type="match status" value="2"/>
</dbReference>
<dbReference type="PANTHER" id="PTHR43190:SF3">
    <property type="entry name" value="N-ACETYL-D-GLUCOSAMINE KINASE"/>
    <property type="match status" value="1"/>
</dbReference>
<dbReference type="AlphaFoldDB" id="A0A3L9YWJ2"/>
<dbReference type="EMBL" id="REFC01000013">
    <property type="protein sequence ID" value="RMA58842.1"/>
    <property type="molecule type" value="Genomic_DNA"/>
</dbReference>
<keyword evidence="2" id="KW-1185">Reference proteome</keyword>
<dbReference type="Gene3D" id="1.10.720.160">
    <property type="match status" value="1"/>
</dbReference>
<reference evidence="1 2" key="1">
    <citation type="submission" date="2018-10" db="EMBL/GenBank/DDBJ databases">
        <title>Genomic Encyclopedia of Archaeal and Bacterial Type Strains, Phase II (KMG-II): from individual species to whole genera.</title>
        <authorList>
            <person name="Goeker M."/>
        </authorList>
    </citation>
    <scope>NUCLEOTIDE SEQUENCE [LARGE SCALE GENOMIC DNA]</scope>
    <source>
        <strain evidence="1 2">DSM 23424</strain>
    </source>
</reference>
<dbReference type="InterPro" id="IPR052519">
    <property type="entry name" value="Euk-type_GlcNAc_Kinase"/>
</dbReference>
<dbReference type="PANTHER" id="PTHR43190">
    <property type="entry name" value="N-ACETYL-D-GLUCOSAMINE KINASE"/>
    <property type="match status" value="1"/>
</dbReference>
<proteinExistence type="predicted"/>
<dbReference type="Proteomes" id="UP000271339">
    <property type="component" value="Unassembled WGS sequence"/>
</dbReference>
<sequence length="294" mass="32987">MILITDGGSTKCDWILLDAKGEVVLKTRTEGLNPAVVPEESLIERIQSNSDLPSLFNKEITLDFYGAGCGTKTPAAILLTILSELFVNAKVTVNEDTVAAVYAATTEPGIVCILGTGSNSSYFDGKEVFSNVASLGYTLMDEASGNYFGKRLLRDYFYKKMPSVLATEFEKRFNLDPDEIKLNLYKRPNPNMYLASFAEFIFNPGEERPNAAGDINGYFYKLISEGILKFIEYRILCYKEAQHVPIHFIGSIAYFSEDIIRDCMKPYHLELGNIIRRPIDGLIAYYKANRLKPE</sequence>